<organism evidence="1 2">
    <name type="scientific">Streptosporangium carneum</name>
    <dbReference type="NCBI Taxonomy" id="47481"/>
    <lineage>
        <taxon>Bacteria</taxon>
        <taxon>Bacillati</taxon>
        <taxon>Actinomycetota</taxon>
        <taxon>Actinomycetes</taxon>
        <taxon>Streptosporangiales</taxon>
        <taxon>Streptosporangiaceae</taxon>
        <taxon>Streptosporangium</taxon>
    </lineage>
</organism>
<sequence>MPAGVSLESSPALKITKDGTVIDGKDIKGDIVVIADNVTIRNSRIQGGGWWAILQRKEARGLKVENSEIYGGGGEPLEFAILNYGGDITVRGNNIHSMMSAVQTSHGLIEKNYIHDPHEFPGSHVTLIASNEGSPIGLPLTIRNNTLLNPLEQNSCVSVYQDFGLNHDVLVENNLMAGGGYVMYGGKGKYGTPYNIKFINNVISRRYFPKGGYWGWLATWDERGKGNEFSGNVWEETGKSVAIP</sequence>
<comment type="caution">
    <text evidence="1">The sequence shown here is derived from an EMBL/GenBank/DDBJ whole genome shotgun (WGS) entry which is preliminary data.</text>
</comment>
<accession>A0A9W6I962</accession>
<proteinExistence type="predicted"/>
<reference evidence="1" key="2">
    <citation type="submission" date="2023-01" db="EMBL/GenBank/DDBJ databases">
        <authorList>
            <person name="Sun Q."/>
            <person name="Evtushenko L."/>
        </authorList>
    </citation>
    <scope>NUCLEOTIDE SEQUENCE</scope>
    <source>
        <strain evidence="1">VKM Ac-2007</strain>
    </source>
</reference>
<dbReference type="InterPro" id="IPR011050">
    <property type="entry name" value="Pectin_lyase_fold/virulence"/>
</dbReference>
<gene>
    <name evidence="1" type="ORF">GCM10017600_77820</name>
</gene>
<evidence type="ECO:0008006" key="3">
    <source>
        <dbReference type="Google" id="ProtNLM"/>
    </source>
</evidence>
<dbReference type="AlphaFoldDB" id="A0A9W6I962"/>
<evidence type="ECO:0000313" key="1">
    <source>
        <dbReference type="EMBL" id="GLK14370.1"/>
    </source>
</evidence>
<dbReference type="InterPro" id="IPR012334">
    <property type="entry name" value="Pectin_lyas_fold"/>
</dbReference>
<protein>
    <recommendedName>
        <fullName evidence="3">Right handed beta helix domain-containing protein</fullName>
    </recommendedName>
</protein>
<reference evidence="1" key="1">
    <citation type="journal article" date="2014" name="Int. J. Syst. Evol. Microbiol.">
        <title>Complete genome sequence of Corynebacterium casei LMG S-19264T (=DSM 44701T), isolated from a smear-ripened cheese.</title>
        <authorList>
            <consortium name="US DOE Joint Genome Institute (JGI-PGF)"/>
            <person name="Walter F."/>
            <person name="Albersmeier A."/>
            <person name="Kalinowski J."/>
            <person name="Ruckert C."/>
        </authorList>
    </citation>
    <scope>NUCLEOTIDE SEQUENCE</scope>
    <source>
        <strain evidence="1">VKM Ac-2007</strain>
    </source>
</reference>
<dbReference type="EMBL" id="BSEV01000031">
    <property type="protein sequence ID" value="GLK14370.1"/>
    <property type="molecule type" value="Genomic_DNA"/>
</dbReference>
<dbReference type="Gene3D" id="2.160.20.10">
    <property type="entry name" value="Single-stranded right-handed beta-helix, Pectin lyase-like"/>
    <property type="match status" value="1"/>
</dbReference>
<dbReference type="SUPFAM" id="SSF51126">
    <property type="entry name" value="Pectin lyase-like"/>
    <property type="match status" value="1"/>
</dbReference>
<dbReference type="Proteomes" id="UP001143474">
    <property type="component" value="Unassembled WGS sequence"/>
</dbReference>
<evidence type="ECO:0000313" key="2">
    <source>
        <dbReference type="Proteomes" id="UP001143474"/>
    </source>
</evidence>
<dbReference type="InterPro" id="IPR006626">
    <property type="entry name" value="PbH1"/>
</dbReference>
<name>A0A9W6I962_9ACTN</name>
<dbReference type="SMART" id="SM00710">
    <property type="entry name" value="PbH1"/>
    <property type="match status" value="4"/>
</dbReference>
<keyword evidence="2" id="KW-1185">Reference proteome</keyword>